<sequence length="74" mass="8004">VFGMKGVAGEGVPGADDAGWVEVLEPQKAGPDKEHEFGKEVLKNVEGQTYAYMKLVIIPDGGVKRFRVFGKRAV</sequence>
<dbReference type="Proteomes" id="UP001186974">
    <property type="component" value="Unassembled WGS sequence"/>
</dbReference>
<proteinExistence type="predicted"/>
<reference evidence="1" key="1">
    <citation type="submission" date="2024-09" db="EMBL/GenBank/DDBJ databases">
        <title>Black Yeasts Isolated from many extreme environments.</title>
        <authorList>
            <person name="Coleine C."/>
            <person name="Stajich J.E."/>
            <person name="Selbmann L."/>
        </authorList>
    </citation>
    <scope>NUCLEOTIDE SEQUENCE</scope>
    <source>
        <strain evidence="1">CCFEE 5737</strain>
    </source>
</reference>
<feature type="non-terminal residue" evidence="1">
    <location>
        <position position="1"/>
    </location>
</feature>
<dbReference type="EMBL" id="JAWDJW010005416">
    <property type="protein sequence ID" value="KAK3067908.1"/>
    <property type="molecule type" value="Genomic_DNA"/>
</dbReference>
<protein>
    <submittedName>
        <fullName evidence="1">Uncharacterized protein</fullName>
    </submittedName>
</protein>
<keyword evidence="2" id="KW-1185">Reference proteome</keyword>
<evidence type="ECO:0000313" key="1">
    <source>
        <dbReference type="EMBL" id="KAK3067908.1"/>
    </source>
</evidence>
<gene>
    <name evidence="1" type="ORF">LTS18_000894</name>
</gene>
<organism evidence="1 2">
    <name type="scientific">Coniosporium uncinatum</name>
    <dbReference type="NCBI Taxonomy" id="93489"/>
    <lineage>
        <taxon>Eukaryota</taxon>
        <taxon>Fungi</taxon>
        <taxon>Dikarya</taxon>
        <taxon>Ascomycota</taxon>
        <taxon>Pezizomycotina</taxon>
        <taxon>Dothideomycetes</taxon>
        <taxon>Dothideomycetes incertae sedis</taxon>
        <taxon>Coniosporium</taxon>
    </lineage>
</organism>
<evidence type="ECO:0000313" key="2">
    <source>
        <dbReference type="Proteomes" id="UP001186974"/>
    </source>
</evidence>
<accession>A0ACC3DF86</accession>
<name>A0ACC3DF86_9PEZI</name>
<comment type="caution">
    <text evidence="1">The sequence shown here is derived from an EMBL/GenBank/DDBJ whole genome shotgun (WGS) entry which is preliminary data.</text>
</comment>